<dbReference type="InterPro" id="IPR050638">
    <property type="entry name" value="AA-Vitamin_Transporters"/>
</dbReference>
<feature type="transmembrane region" description="Helical" evidence="6">
    <location>
        <begin position="188"/>
        <end position="210"/>
    </location>
</feature>
<dbReference type="GO" id="GO:0016020">
    <property type="term" value="C:membrane"/>
    <property type="evidence" value="ECO:0007669"/>
    <property type="project" value="UniProtKB-SubCell"/>
</dbReference>
<dbReference type="SUPFAM" id="SSF50118">
    <property type="entry name" value="Cell growth inhibitor/plasmid maintenance toxic component"/>
    <property type="match status" value="1"/>
</dbReference>
<dbReference type="PANTHER" id="PTHR32322">
    <property type="entry name" value="INNER MEMBRANE TRANSPORTER"/>
    <property type="match status" value="1"/>
</dbReference>
<evidence type="ECO:0000313" key="10">
    <source>
        <dbReference type="Proteomes" id="UP000664167"/>
    </source>
</evidence>
<keyword evidence="4 6" id="KW-1133">Transmembrane helix</keyword>
<evidence type="ECO:0000313" key="9">
    <source>
        <dbReference type="EMBL" id="MBO0510674.1"/>
    </source>
</evidence>
<feature type="domain" description="EamA" evidence="7">
    <location>
        <begin position="17"/>
        <end position="146"/>
    </location>
</feature>
<comment type="caution">
    <text evidence="9">The sequence shown here is derived from an EMBL/GenBank/DDBJ whole genome shotgun (WGS) entry which is preliminary data.</text>
</comment>
<feature type="domain" description="DUF1918" evidence="8">
    <location>
        <begin position="308"/>
        <end position="364"/>
    </location>
</feature>
<protein>
    <submittedName>
        <fullName evidence="9">DUF1918 domain-containing protein</fullName>
    </submittedName>
</protein>
<dbReference type="SUPFAM" id="SSF103481">
    <property type="entry name" value="Multidrug resistance efflux transporter EmrE"/>
    <property type="match status" value="2"/>
</dbReference>
<feature type="transmembrane region" description="Helical" evidence="6">
    <location>
        <begin position="45"/>
        <end position="65"/>
    </location>
</feature>
<dbReference type="RefSeq" id="WP_206959687.1">
    <property type="nucleotide sequence ID" value="NZ_BAAAJJ010000005.1"/>
</dbReference>
<proteinExistence type="inferred from homology"/>
<comment type="subcellular location">
    <subcellularLocation>
        <location evidence="1">Membrane</location>
        <topology evidence="1">Multi-pass membrane protein</topology>
    </subcellularLocation>
</comment>
<feature type="transmembrane region" description="Helical" evidence="6">
    <location>
        <begin position="12"/>
        <end position="33"/>
    </location>
</feature>
<feature type="transmembrane region" description="Helical" evidence="6">
    <location>
        <begin position="77"/>
        <end position="99"/>
    </location>
</feature>
<sequence length="370" mass="38083">MTAENSATHSGSIAVSSGTLLAALAVVTFSLTFPATAWGLEGFGPWSLVTVRCVLAALVAGAALIACRAPFPPRRHWAGLAVVALGVVAGFPLLTTLALQTSTTSHAAVVVGLLPLTTAVFAAVRTGARPSRTFWAAALTGAAVVIAFTVQQSGGALSAGDGFLFAALLVCAAGYTEGGRLAREMPGWQVIGWTLVLCLPVAVPAAAFALSVEPVHLTVHSVAGLLWVAVGAQFLGLVIWYRAMADIGVAKASQLQLAQPLLTLVWSVALLREHLSPAAPVAAGAVLVCIAVTQRASTPAASRRIDPMQASVGDHLLVHGRTVGQQDRIAEIVEVLGTGGLPPYRVRFEDGHEALMSPGPDSVVQHRETS</sequence>
<dbReference type="Proteomes" id="UP000664167">
    <property type="component" value="Unassembled WGS sequence"/>
</dbReference>
<feature type="transmembrane region" description="Helical" evidence="6">
    <location>
        <begin position="156"/>
        <end position="176"/>
    </location>
</feature>
<evidence type="ECO:0000259" key="8">
    <source>
        <dbReference type="Pfam" id="PF08940"/>
    </source>
</evidence>
<evidence type="ECO:0000256" key="5">
    <source>
        <dbReference type="ARBA" id="ARBA00023136"/>
    </source>
</evidence>
<dbReference type="InterPro" id="IPR015035">
    <property type="entry name" value="DUF1918"/>
</dbReference>
<dbReference type="Pfam" id="PF00892">
    <property type="entry name" value="EamA"/>
    <property type="match status" value="2"/>
</dbReference>
<dbReference type="EMBL" id="JAFLRJ010000018">
    <property type="protein sequence ID" value="MBO0510674.1"/>
    <property type="molecule type" value="Genomic_DNA"/>
</dbReference>
<evidence type="ECO:0000256" key="2">
    <source>
        <dbReference type="ARBA" id="ARBA00007362"/>
    </source>
</evidence>
<organism evidence="9 10">
    <name type="scientific">Streptomyces beijiangensis</name>
    <dbReference type="NCBI Taxonomy" id="163361"/>
    <lineage>
        <taxon>Bacteria</taxon>
        <taxon>Bacillati</taxon>
        <taxon>Actinomycetota</taxon>
        <taxon>Actinomycetes</taxon>
        <taxon>Kitasatosporales</taxon>
        <taxon>Streptomycetaceae</taxon>
        <taxon>Streptomyces</taxon>
    </lineage>
</organism>
<feature type="domain" description="EamA" evidence="7">
    <location>
        <begin position="160"/>
        <end position="292"/>
    </location>
</feature>
<dbReference type="PANTHER" id="PTHR32322:SF2">
    <property type="entry name" value="EAMA DOMAIN-CONTAINING PROTEIN"/>
    <property type="match status" value="1"/>
</dbReference>
<accession>A0A939F3D7</accession>
<feature type="transmembrane region" description="Helical" evidence="6">
    <location>
        <begin position="105"/>
        <end position="124"/>
    </location>
</feature>
<dbReference type="InterPro" id="IPR037185">
    <property type="entry name" value="EmrE-like"/>
</dbReference>
<name>A0A939F3D7_9ACTN</name>
<evidence type="ECO:0000256" key="4">
    <source>
        <dbReference type="ARBA" id="ARBA00022989"/>
    </source>
</evidence>
<gene>
    <name evidence="9" type="ORF">J0695_02440</name>
</gene>
<dbReference type="Gene3D" id="2.30.30.440">
    <property type="entry name" value="Domain of unknown function DUF1918"/>
    <property type="match status" value="1"/>
</dbReference>
<evidence type="ECO:0000256" key="1">
    <source>
        <dbReference type="ARBA" id="ARBA00004141"/>
    </source>
</evidence>
<evidence type="ECO:0000256" key="6">
    <source>
        <dbReference type="SAM" id="Phobius"/>
    </source>
</evidence>
<feature type="transmembrane region" description="Helical" evidence="6">
    <location>
        <begin position="222"/>
        <end position="243"/>
    </location>
</feature>
<keyword evidence="3 6" id="KW-0812">Transmembrane</keyword>
<dbReference type="InterPro" id="IPR000620">
    <property type="entry name" value="EamA_dom"/>
</dbReference>
<dbReference type="AlphaFoldDB" id="A0A939F3D7"/>
<dbReference type="Pfam" id="PF08940">
    <property type="entry name" value="DUF1918"/>
    <property type="match status" value="1"/>
</dbReference>
<evidence type="ECO:0000259" key="7">
    <source>
        <dbReference type="Pfam" id="PF00892"/>
    </source>
</evidence>
<keyword evidence="10" id="KW-1185">Reference proteome</keyword>
<keyword evidence="5 6" id="KW-0472">Membrane</keyword>
<reference evidence="9" key="1">
    <citation type="submission" date="2021-03" db="EMBL/GenBank/DDBJ databases">
        <title>Streptomyces poriferae sp. nov., a novel marine sponge-derived Actinobacteria species with anti-MRSA activity.</title>
        <authorList>
            <person name="Sandoval-Powers M."/>
            <person name="Kralova S."/>
            <person name="Nguyen G.-S."/>
            <person name="Fawwal D."/>
            <person name="Degnes K."/>
            <person name="Klinkenberg G."/>
            <person name="Sletta H."/>
            <person name="Wentzel A."/>
            <person name="Liles M.R."/>
        </authorList>
    </citation>
    <scope>NUCLEOTIDE SEQUENCE</scope>
    <source>
        <strain evidence="9">DSM 41794</strain>
    </source>
</reference>
<feature type="transmembrane region" description="Helical" evidence="6">
    <location>
        <begin position="133"/>
        <end position="150"/>
    </location>
</feature>
<comment type="similarity">
    <text evidence="2">Belongs to the EamA transporter family.</text>
</comment>
<evidence type="ECO:0000256" key="3">
    <source>
        <dbReference type="ARBA" id="ARBA00022692"/>
    </source>
</evidence>